<accession>A0AAD1XFB8</accession>
<dbReference type="Proteomes" id="UP001295684">
    <property type="component" value="Unassembled WGS sequence"/>
</dbReference>
<name>A0AAD1XFB8_EUPCR</name>
<dbReference type="InterPro" id="IPR013216">
    <property type="entry name" value="Methyltransf_11"/>
</dbReference>
<comment type="caution">
    <text evidence="4">The sequence shown here is derived from an EMBL/GenBank/DDBJ whole genome shotgun (WGS) entry which is preliminary data.</text>
</comment>
<dbReference type="SUPFAM" id="SSF53335">
    <property type="entry name" value="S-adenosyl-L-methionine-dependent methyltransferases"/>
    <property type="match status" value="1"/>
</dbReference>
<gene>
    <name evidence="4" type="ORF">ECRASSUSDP1_LOCUS11187</name>
</gene>
<protein>
    <recommendedName>
        <fullName evidence="3">Methyltransferase type 11 domain-containing protein</fullName>
    </recommendedName>
</protein>
<keyword evidence="5" id="KW-1185">Reference proteome</keyword>
<reference evidence="4" key="1">
    <citation type="submission" date="2023-07" db="EMBL/GenBank/DDBJ databases">
        <authorList>
            <consortium name="AG Swart"/>
            <person name="Singh M."/>
            <person name="Singh A."/>
            <person name="Seah K."/>
            <person name="Emmerich C."/>
        </authorList>
    </citation>
    <scope>NUCLEOTIDE SEQUENCE</scope>
    <source>
        <strain evidence="4">DP1</strain>
    </source>
</reference>
<keyword evidence="1" id="KW-0489">Methyltransferase</keyword>
<dbReference type="PANTHER" id="PTHR13090:SF1">
    <property type="entry name" value="ARGININE-HYDROXYLASE NDUFAF5, MITOCHONDRIAL"/>
    <property type="match status" value="1"/>
</dbReference>
<evidence type="ECO:0000259" key="3">
    <source>
        <dbReference type="Pfam" id="PF08241"/>
    </source>
</evidence>
<dbReference type="PANTHER" id="PTHR13090">
    <property type="entry name" value="ARGININE-HYDROXYLASE NDUFAF5, MITOCHONDRIAL"/>
    <property type="match status" value="1"/>
</dbReference>
<organism evidence="4 5">
    <name type="scientific">Euplotes crassus</name>
    <dbReference type="NCBI Taxonomy" id="5936"/>
    <lineage>
        <taxon>Eukaryota</taxon>
        <taxon>Sar</taxon>
        <taxon>Alveolata</taxon>
        <taxon>Ciliophora</taxon>
        <taxon>Intramacronucleata</taxon>
        <taxon>Spirotrichea</taxon>
        <taxon>Hypotrichia</taxon>
        <taxon>Euplotida</taxon>
        <taxon>Euplotidae</taxon>
        <taxon>Moneuplotes</taxon>
    </lineage>
</organism>
<dbReference type="AlphaFoldDB" id="A0AAD1XFB8"/>
<evidence type="ECO:0000313" key="4">
    <source>
        <dbReference type="EMBL" id="CAI2369883.1"/>
    </source>
</evidence>
<dbReference type="GO" id="GO:0008757">
    <property type="term" value="F:S-adenosylmethionine-dependent methyltransferase activity"/>
    <property type="evidence" value="ECO:0007669"/>
    <property type="project" value="InterPro"/>
</dbReference>
<proteinExistence type="predicted"/>
<dbReference type="Gene3D" id="3.40.50.150">
    <property type="entry name" value="Vaccinia Virus protein VP39"/>
    <property type="match status" value="1"/>
</dbReference>
<dbReference type="InterPro" id="IPR050602">
    <property type="entry name" value="Malonyl-ACP_OMT"/>
</dbReference>
<dbReference type="Pfam" id="PF08241">
    <property type="entry name" value="Methyltransf_11"/>
    <property type="match status" value="1"/>
</dbReference>
<dbReference type="GO" id="GO:0032981">
    <property type="term" value="P:mitochondrial respiratory chain complex I assembly"/>
    <property type="evidence" value="ECO:0007669"/>
    <property type="project" value="TreeGrafter"/>
</dbReference>
<feature type="domain" description="Methyltransferase type 11" evidence="3">
    <location>
        <begin position="145"/>
        <end position="195"/>
    </location>
</feature>
<evidence type="ECO:0000256" key="2">
    <source>
        <dbReference type="ARBA" id="ARBA00022679"/>
    </source>
</evidence>
<sequence>MSFLSGKLSSLVKQTRAKSLLQCSKRSMCNAEIPKVFNRDLHKKYKQNCDGIESPSTYQRLYDFGMLDLAGRLKGMKRNATFENIAFVGRNPHIFIRHLEKDDLIRNLYICDTTEESVDRSFTKINEMINEGFFEKSKIHQPANIEGKVIDEENSWGFEPESLCLIINNMTLHWVNDIKKAFDNFHTSLKPNGAYLGTLFGGDTLQELRISFNLAEGEREGGYGTTVSPMMSLTDIGNSFSYVGFNLPTIDRSQTLAEFPTMFHLIDYLRSNGDQNCDMVRRQAKSPESFLAAASIYQTLFNKLTIPTDQETMMFDECLNDLDFLRQDGDDFGRIPYNKIREKYNFPENLNILSTFEIIYLVGWKYHKDQQKAKSPKMSHMSFRDIVDEIEMKEEGAYVKYGTLTEEMTNEEIDKVAKVLKNLPKK</sequence>
<evidence type="ECO:0000256" key="1">
    <source>
        <dbReference type="ARBA" id="ARBA00022603"/>
    </source>
</evidence>
<dbReference type="InterPro" id="IPR029063">
    <property type="entry name" value="SAM-dependent_MTases_sf"/>
</dbReference>
<evidence type="ECO:0000313" key="5">
    <source>
        <dbReference type="Proteomes" id="UP001295684"/>
    </source>
</evidence>
<dbReference type="EMBL" id="CAMPGE010011039">
    <property type="protein sequence ID" value="CAI2369883.1"/>
    <property type="molecule type" value="Genomic_DNA"/>
</dbReference>
<dbReference type="GO" id="GO:0005739">
    <property type="term" value="C:mitochondrion"/>
    <property type="evidence" value="ECO:0007669"/>
    <property type="project" value="TreeGrafter"/>
</dbReference>
<dbReference type="GO" id="GO:0032259">
    <property type="term" value="P:methylation"/>
    <property type="evidence" value="ECO:0007669"/>
    <property type="project" value="UniProtKB-KW"/>
</dbReference>
<keyword evidence="2" id="KW-0808">Transferase</keyword>